<name>A0A7Y0AG30_9BACT</name>
<dbReference type="Gene3D" id="2.60.40.1120">
    <property type="entry name" value="Carboxypeptidase-like, regulatory domain"/>
    <property type="match status" value="1"/>
</dbReference>
<dbReference type="Pfam" id="PF13620">
    <property type="entry name" value="CarboxypepD_reg"/>
    <property type="match status" value="1"/>
</dbReference>
<sequence>MRDSASQQPVAFATVVLWPKGALAGPPAASASTDAQGRFTLAVAPGTFRLQVSLVGYATHQQQVVVAEPVALALIWLVPAPQQLGEAVVVGTRPLVEVQPDRLVYHASQDVGNAGGTGQDVLRHTPLLAVDNLGSVTLRGSGNFKVLINNKPAPALTQNLAQALKSLPADQILRVEVVTTPSAKNDGEGTAGLVNIVLKKATGPALNGRLGASGGNQSSETTAALGWKRGKVGSTLAVGAGGWREPDFLTRRRLDFTSTGPADTLTQSGRRQNTGTWYNASLGLDYDLAAHHSFSLLAVLSGYQAQGQRALLSQLSSANAAVNQLFTRATTDYVGSLGTELTGTYTRTFARARREWSVLGQYAATAGTAGYGFDQYTNSRAPLNPAQADYRERSQGRTPSRELTAQTDFTQPLGAKSTLEVGTKAIFRRTGSVAEVAGSAPGQALGLAPLPGRGTSFSYQQQVQAAYASYATAPGKQLTATLGARLERTADEADFGAGGGSLPPRSYYSPLPSASLRYAFSDTSSLRLAYSRRITRPSIDFLNPFVDRSNPQNITYGNPTLAAELTDAYEASYATGMRTATLLLTGAVRHTGRAIEAVRLPTSTPGVTAQTFANVAATTYYQLTLYGTAKFTQRWEVSGGPNAQYVVFLSPDRELLRRGFSAGMNVDTSYHFTRKLTAQASLAAALPAPTLQGQGSASLYYTLGVKKTVFGDQADLVLNLANPFTDSFPNRSSLATAFLDERTEYRTYQRSLRLSFNYRFGQEDPARPHKKASNDDLKSR</sequence>
<accession>A0A7Y0AG30</accession>
<comment type="caution">
    <text evidence="5">The sequence shown here is derived from an EMBL/GenBank/DDBJ whole genome shotgun (WGS) entry which is preliminary data.</text>
</comment>
<organism evidence="5 6">
    <name type="scientific">Hymenobacter polaris</name>
    <dbReference type="NCBI Taxonomy" id="2682546"/>
    <lineage>
        <taxon>Bacteria</taxon>
        <taxon>Pseudomonadati</taxon>
        <taxon>Bacteroidota</taxon>
        <taxon>Cytophagia</taxon>
        <taxon>Cytophagales</taxon>
        <taxon>Hymenobacteraceae</taxon>
        <taxon>Hymenobacter</taxon>
    </lineage>
</organism>
<dbReference type="PANTHER" id="PTHR40980:SF3">
    <property type="entry name" value="TONB-DEPENDENT RECEPTOR-LIKE BETA-BARREL DOMAIN-CONTAINING PROTEIN"/>
    <property type="match status" value="1"/>
</dbReference>
<protein>
    <submittedName>
        <fullName evidence="5">TonB-dependent receptor</fullName>
    </submittedName>
</protein>
<gene>
    <name evidence="5" type="ORF">HHL22_15715</name>
</gene>
<dbReference type="AlphaFoldDB" id="A0A7Y0AG30"/>
<keyword evidence="5" id="KW-0675">Receptor</keyword>
<comment type="subcellular location">
    <subcellularLocation>
        <location evidence="1">Cell outer membrane</location>
    </subcellularLocation>
</comment>
<dbReference type="Pfam" id="PF14905">
    <property type="entry name" value="OMP_b-brl_3"/>
    <property type="match status" value="1"/>
</dbReference>
<proteinExistence type="predicted"/>
<evidence type="ECO:0000313" key="6">
    <source>
        <dbReference type="Proteomes" id="UP000559626"/>
    </source>
</evidence>
<dbReference type="InterPro" id="IPR036942">
    <property type="entry name" value="Beta-barrel_TonB_sf"/>
</dbReference>
<evidence type="ECO:0000256" key="2">
    <source>
        <dbReference type="ARBA" id="ARBA00023136"/>
    </source>
</evidence>
<dbReference type="SUPFAM" id="SSF56935">
    <property type="entry name" value="Porins"/>
    <property type="match status" value="1"/>
</dbReference>
<dbReference type="InterPro" id="IPR037066">
    <property type="entry name" value="Plug_dom_sf"/>
</dbReference>
<dbReference type="SUPFAM" id="SSF49464">
    <property type="entry name" value="Carboxypeptidase regulatory domain-like"/>
    <property type="match status" value="1"/>
</dbReference>
<dbReference type="EMBL" id="JABBGH010000002">
    <property type="protein sequence ID" value="NML66654.1"/>
    <property type="molecule type" value="Genomic_DNA"/>
</dbReference>
<keyword evidence="3" id="KW-0998">Cell outer membrane</keyword>
<feature type="domain" description="Outer membrane protein beta-barrel" evidence="4">
    <location>
        <begin position="347"/>
        <end position="758"/>
    </location>
</feature>
<dbReference type="Proteomes" id="UP000559626">
    <property type="component" value="Unassembled WGS sequence"/>
</dbReference>
<reference evidence="5 6" key="1">
    <citation type="submission" date="2020-04" db="EMBL/GenBank/DDBJ databases">
        <title>Hymenobacter polaris sp. nov., isolated from Arctic soil.</title>
        <authorList>
            <person name="Dahal R.H."/>
        </authorList>
    </citation>
    <scope>NUCLEOTIDE SEQUENCE [LARGE SCALE GENOMIC DNA]</scope>
    <source>
        <strain evidence="5 6">RP-2-7</strain>
    </source>
</reference>
<dbReference type="Gene3D" id="2.170.130.10">
    <property type="entry name" value="TonB-dependent receptor, plug domain"/>
    <property type="match status" value="1"/>
</dbReference>
<dbReference type="InterPro" id="IPR041700">
    <property type="entry name" value="OMP_b-brl_3"/>
</dbReference>
<keyword evidence="2" id="KW-0472">Membrane</keyword>
<dbReference type="GO" id="GO:0009279">
    <property type="term" value="C:cell outer membrane"/>
    <property type="evidence" value="ECO:0007669"/>
    <property type="project" value="UniProtKB-SubCell"/>
</dbReference>
<keyword evidence="6" id="KW-1185">Reference proteome</keyword>
<evidence type="ECO:0000313" key="5">
    <source>
        <dbReference type="EMBL" id="NML66654.1"/>
    </source>
</evidence>
<dbReference type="Gene3D" id="2.40.170.20">
    <property type="entry name" value="TonB-dependent receptor, beta-barrel domain"/>
    <property type="match status" value="1"/>
</dbReference>
<evidence type="ECO:0000256" key="3">
    <source>
        <dbReference type="ARBA" id="ARBA00023237"/>
    </source>
</evidence>
<dbReference type="InterPro" id="IPR008969">
    <property type="entry name" value="CarboxyPept-like_regulatory"/>
</dbReference>
<dbReference type="PANTHER" id="PTHR40980">
    <property type="entry name" value="PLUG DOMAIN-CONTAINING PROTEIN"/>
    <property type="match status" value="1"/>
</dbReference>
<evidence type="ECO:0000259" key="4">
    <source>
        <dbReference type="Pfam" id="PF14905"/>
    </source>
</evidence>
<evidence type="ECO:0000256" key="1">
    <source>
        <dbReference type="ARBA" id="ARBA00004442"/>
    </source>
</evidence>